<feature type="active site" evidence="9">
    <location>
        <position position="59"/>
    </location>
</feature>
<dbReference type="GO" id="GO:0030091">
    <property type="term" value="P:protein repair"/>
    <property type="evidence" value="ECO:0007669"/>
    <property type="project" value="UniProtKB-UniRule"/>
</dbReference>
<protein>
    <recommendedName>
        <fullName evidence="9">Protein-L-isoaspartate O-methyltransferase</fullName>
        <ecNumber evidence="9">2.1.1.77</ecNumber>
    </recommendedName>
    <alternativeName>
        <fullName evidence="9">L-isoaspartyl protein carboxyl methyltransferase</fullName>
    </alternativeName>
    <alternativeName>
        <fullName evidence="9">Protein L-isoaspartyl methyltransferase</fullName>
    </alternativeName>
    <alternativeName>
        <fullName evidence="9">Protein-beta-aspartate methyltransferase</fullName>
        <shortName evidence="9">PIMT</shortName>
    </alternativeName>
</protein>
<dbReference type="Pfam" id="PF01135">
    <property type="entry name" value="PCMT"/>
    <property type="match status" value="1"/>
</dbReference>
<evidence type="ECO:0000256" key="2">
    <source>
        <dbReference type="ARBA" id="ARBA00005369"/>
    </source>
</evidence>
<dbReference type="HAMAP" id="MF_00090">
    <property type="entry name" value="PIMT"/>
    <property type="match status" value="1"/>
</dbReference>
<keyword evidence="4 9" id="KW-0489">Methyltransferase</keyword>
<dbReference type="PROSITE" id="PS01279">
    <property type="entry name" value="PCMT"/>
    <property type="match status" value="1"/>
</dbReference>
<dbReference type="Gene3D" id="3.40.50.150">
    <property type="entry name" value="Vaccinia Virus protein VP39"/>
    <property type="match status" value="1"/>
</dbReference>
<dbReference type="GO" id="GO:0004719">
    <property type="term" value="F:protein-L-isoaspartate (D-aspartate) O-methyltransferase activity"/>
    <property type="evidence" value="ECO:0007669"/>
    <property type="project" value="UniProtKB-UniRule"/>
</dbReference>
<comment type="caution">
    <text evidence="10">The sequence shown here is derived from an EMBL/GenBank/DDBJ whole genome shotgun (WGS) entry which is preliminary data.</text>
</comment>
<dbReference type="InterPro" id="IPR000682">
    <property type="entry name" value="PCMT"/>
</dbReference>
<dbReference type="NCBIfam" id="NF010549">
    <property type="entry name" value="PRK13942.1"/>
    <property type="match status" value="1"/>
</dbReference>
<proteinExistence type="inferred from homology"/>
<keyword evidence="11" id="KW-1185">Reference proteome</keyword>
<evidence type="ECO:0000313" key="11">
    <source>
        <dbReference type="Proteomes" id="UP000297295"/>
    </source>
</evidence>
<comment type="catalytic activity">
    <reaction evidence="8 9">
        <text>[protein]-L-isoaspartate + S-adenosyl-L-methionine = [protein]-L-isoaspartate alpha-methyl ester + S-adenosyl-L-homocysteine</text>
        <dbReference type="Rhea" id="RHEA:12705"/>
        <dbReference type="Rhea" id="RHEA-COMP:12143"/>
        <dbReference type="Rhea" id="RHEA-COMP:12144"/>
        <dbReference type="ChEBI" id="CHEBI:57856"/>
        <dbReference type="ChEBI" id="CHEBI:59789"/>
        <dbReference type="ChEBI" id="CHEBI:90596"/>
        <dbReference type="ChEBI" id="CHEBI:90598"/>
        <dbReference type="EC" id="2.1.1.77"/>
    </reaction>
</comment>
<evidence type="ECO:0000256" key="4">
    <source>
        <dbReference type="ARBA" id="ARBA00022603"/>
    </source>
</evidence>
<dbReference type="Proteomes" id="UP000297295">
    <property type="component" value="Unassembled WGS sequence"/>
</dbReference>
<dbReference type="NCBIfam" id="NF001453">
    <property type="entry name" value="PRK00312.1"/>
    <property type="match status" value="1"/>
</dbReference>
<evidence type="ECO:0000256" key="6">
    <source>
        <dbReference type="ARBA" id="ARBA00022691"/>
    </source>
</evidence>
<dbReference type="SUPFAM" id="SSF53335">
    <property type="entry name" value="S-adenosyl-L-methionine-dependent methyltransferases"/>
    <property type="match status" value="1"/>
</dbReference>
<dbReference type="AlphaFoldDB" id="A0A4E0PYQ9"/>
<gene>
    <name evidence="9" type="primary">pcm</name>
    <name evidence="10" type="ORF">CUN85_07810</name>
</gene>
<dbReference type="PANTHER" id="PTHR11579:SF0">
    <property type="entry name" value="PROTEIN-L-ISOASPARTATE(D-ASPARTATE) O-METHYLTRANSFERASE"/>
    <property type="match status" value="1"/>
</dbReference>
<reference evidence="10 11" key="1">
    <citation type="submission" date="2017-11" db="EMBL/GenBank/DDBJ databases">
        <title>Isolation and Characterization of Methanogenic Archaea from Saline Meromictic Lake at Siberia.</title>
        <authorList>
            <person name="Shen Y."/>
            <person name="Huang H.-H."/>
            <person name="Lai M.-C."/>
            <person name="Chen S.-C."/>
        </authorList>
    </citation>
    <scope>NUCLEOTIDE SEQUENCE [LARGE SCALE GENOMIC DNA]</scope>
    <source>
        <strain evidence="10 11">SY-01</strain>
    </source>
</reference>
<dbReference type="FunFam" id="3.40.50.150:FF:000010">
    <property type="entry name" value="Protein-L-isoaspartate O-methyltransferase"/>
    <property type="match status" value="1"/>
</dbReference>
<comment type="subcellular location">
    <subcellularLocation>
        <location evidence="1 9">Cytoplasm</location>
    </subcellularLocation>
</comment>
<dbReference type="RefSeq" id="WP_135389856.1">
    <property type="nucleotide sequence ID" value="NZ_PGGK01000007.1"/>
</dbReference>
<dbReference type="PANTHER" id="PTHR11579">
    <property type="entry name" value="PROTEIN-L-ISOASPARTATE O-METHYLTRANSFERASE"/>
    <property type="match status" value="1"/>
</dbReference>
<dbReference type="EMBL" id="PGGK01000007">
    <property type="protein sequence ID" value="TGC08930.1"/>
    <property type="molecule type" value="Genomic_DNA"/>
</dbReference>
<evidence type="ECO:0000313" key="10">
    <source>
        <dbReference type="EMBL" id="TGC08930.1"/>
    </source>
</evidence>
<evidence type="ECO:0000256" key="8">
    <source>
        <dbReference type="ARBA" id="ARBA00029295"/>
    </source>
</evidence>
<sequence length="218" mass="23898">MEYARQKERLVSSLSSYGISDRVLDALRKVPRHLFVPEVHRDRSYVDTPLSIGYAQTISAPHMVAIMCDLLELEIGLKVLEVGAGSGYNAAVMAELVDSKGKIYSVERLEPLAGFARVNLEKAGYDNVDIILADGSLGYPQEAPYDRICVTASAPCTPRALVEQLRTGGLMAIPEGDMYQHLYLIKKEDDGSLVRKDCGGVTFVPLMGANGFRFESKP</sequence>
<dbReference type="CDD" id="cd02440">
    <property type="entry name" value="AdoMet_MTases"/>
    <property type="match status" value="1"/>
</dbReference>
<comment type="function">
    <text evidence="7 9">Catalyzes the methyl esterification of L-isoaspartyl residues in peptides and proteins that result from spontaneous decomposition of normal L-aspartyl and L-asparaginyl residues. It plays a role in the repair and/or degradation of damaged proteins.</text>
</comment>
<dbReference type="OrthoDB" id="33618at2157"/>
<organism evidence="10 11">
    <name type="scientific">Methanolobus halotolerans</name>
    <dbReference type="NCBI Taxonomy" id="2052935"/>
    <lineage>
        <taxon>Archaea</taxon>
        <taxon>Methanobacteriati</taxon>
        <taxon>Methanobacteriota</taxon>
        <taxon>Stenosarchaea group</taxon>
        <taxon>Methanomicrobia</taxon>
        <taxon>Methanosarcinales</taxon>
        <taxon>Methanosarcinaceae</taxon>
        <taxon>Methanolobus</taxon>
    </lineage>
</organism>
<comment type="similarity">
    <text evidence="2 9">Belongs to the methyltransferase superfamily. L-isoaspartyl/D-aspartyl protein methyltransferase family.</text>
</comment>
<evidence type="ECO:0000256" key="7">
    <source>
        <dbReference type="ARBA" id="ARBA00025330"/>
    </source>
</evidence>
<dbReference type="GO" id="GO:0032259">
    <property type="term" value="P:methylation"/>
    <property type="evidence" value="ECO:0007669"/>
    <property type="project" value="UniProtKB-KW"/>
</dbReference>
<accession>A0A4E0PYQ9</accession>
<name>A0A4E0PYQ9_9EURY</name>
<dbReference type="GO" id="GO:0005737">
    <property type="term" value="C:cytoplasm"/>
    <property type="evidence" value="ECO:0007669"/>
    <property type="project" value="UniProtKB-SubCell"/>
</dbReference>
<evidence type="ECO:0000256" key="3">
    <source>
        <dbReference type="ARBA" id="ARBA00022490"/>
    </source>
</evidence>
<evidence type="ECO:0000256" key="5">
    <source>
        <dbReference type="ARBA" id="ARBA00022679"/>
    </source>
</evidence>
<dbReference type="InterPro" id="IPR029063">
    <property type="entry name" value="SAM-dependent_MTases_sf"/>
</dbReference>
<evidence type="ECO:0000256" key="9">
    <source>
        <dbReference type="HAMAP-Rule" id="MF_00090"/>
    </source>
</evidence>
<keyword evidence="3 9" id="KW-0963">Cytoplasm</keyword>
<keyword evidence="6 9" id="KW-0949">S-adenosyl-L-methionine</keyword>
<dbReference type="NCBIfam" id="TIGR00080">
    <property type="entry name" value="pimt"/>
    <property type="match status" value="1"/>
</dbReference>
<dbReference type="EC" id="2.1.1.77" evidence="9"/>
<evidence type="ECO:0000256" key="1">
    <source>
        <dbReference type="ARBA" id="ARBA00004496"/>
    </source>
</evidence>
<keyword evidence="5 9" id="KW-0808">Transferase</keyword>